<dbReference type="Pfam" id="PF08479">
    <property type="entry name" value="POTRA_2"/>
    <property type="match status" value="1"/>
</dbReference>
<keyword evidence="1" id="KW-1134">Transmembrane beta strand</keyword>
<dbReference type="Pfam" id="PF17287">
    <property type="entry name" value="POTRA_3"/>
    <property type="match status" value="1"/>
</dbReference>
<feature type="domain" description="Haemolysin activator HlyB C-terminal" evidence="6">
    <location>
        <begin position="211"/>
        <end position="519"/>
    </location>
</feature>
<keyword evidence="2" id="KW-0812">Transmembrane</keyword>
<feature type="region of interest" description="Disordered" evidence="4">
    <location>
        <begin position="31"/>
        <end position="78"/>
    </location>
</feature>
<dbReference type="RefSeq" id="WP_217840052.1">
    <property type="nucleotide sequence ID" value="NZ_CP077076.1"/>
</dbReference>
<evidence type="ECO:0000256" key="4">
    <source>
        <dbReference type="SAM" id="MobiDB-lite"/>
    </source>
</evidence>
<evidence type="ECO:0000259" key="8">
    <source>
        <dbReference type="Pfam" id="PF17287"/>
    </source>
</evidence>
<keyword evidence="5" id="KW-0732">Signal</keyword>
<dbReference type="Proteomes" id="UP001046350">
    <property type="component" value="Chromosome"/>
</dbReference>
<evidence type="ECO:0000259" key="6">
    <source>
        <dbReference type="Pfam" id="PF03865"/>
    </source>
</evidence>
<evidence type="ECO:0000259" key="7">
    <source>
        <dbReference type="Pfam" id="PF08479"/>
    </source>
</evidence>
<gene>
    <name evidence="9" type="ORF">KSS94_21410</name>
</gene>
<proteinExistence type="predicted"/>
<dbReference type="InterPro" id="IPR005565">
    <property type="entry name" value="Hemolysn_activator_HlyB_C"/>
</dbReference>
<name>A0ABX8N3G0_9PSED</name>
<feature type="compositionally biased region" description="Basic and acidic residues" evidence="4">
    <location>
        <begin position="37"/>
        <end position="50"/>
    </location>
</feature>
<keyword evidence="3" id="KW-0998">Cell outer membrane</keyword>
<dbReference type="InterPro" id="IPR051544">
    <property type="entry name" value="TPS_OM_transporter"/>
</dbReference>
<organism evidence="9 10">
    <name type="scientific">Pseudomonas fakonensis</name>
    <dbReference type="NCBI Taxonomy" id="2842355"/>
    <lineage>
        <taxon>Bacteria</taxon>
        <taxon>Pseudomonadati</taxon>
        <taxon>Pseudomonadota</taxon>
        <taxon>Gammaproteobacteria</taxon>
        <taxon>Pseudomonadales</taxon>
        <taxon>Pseudomonadaceae</taxon>
        <taxon>Pseudomonas</taxon>
    </lineage>
</organism>
<keyword evidence="1" id="KW-0472">Membrane</keyword>
<dbReference type="PIRSF" id="PIRSF029745">
    <property type="entry name" value="FhaC"/>
    <property type="match status" value="1"/>
</dbReference>
<evidence type="ECO:0000313" key="10">
    <source>
        <dbReference type="Proteomes" id="UP001046350"/>
    </source>
</evidence>
<reference evidence="9" key="1">
    <citation type="journal article" date="2021" name="Microorganisms">
        <title>The Ever-Expanding Pseudomonas Genus: Description of 43 New Species and Partition of the Pseudomonas putida Group.</title>
        <authorList>
            <person name="Girard L."/>
            <person name="Lood C."/>
            <person name="Hofte M."/>
            <person name="Vandamme P."/>
            <person name="Rokni-Zadeh H."/>
            <person name="van Noort V."/>
            <person name="Lavigne R."/>
            <person name="De Mot R."/>
        </authorList>
    </citation>
    <scope>NUCLEOTIDE SEQUENCE</scope>
    <source>
        <strain evidence="9">COW40</strain>
    </source>
</reference>
<feature type="chain" id="PRO_5046602399" evidence="5">
    <location>
        <begin position="29"/>
        <end position="558"/>
    </location>
</feature>
<dbReference type="InterPro" id="IPR027282">
    <property type="entry name" value="TPS"/>
</dbReference>
<keyword evidence="10" id="KW-1185">Reference proteome</keyword>
<evidence type="ECO:0000313" key="9">
    <source>
        <dbReference type="EMBL" id="QXH50477.1"/>
    </source>
</evidence>
<accession>A0ABX8N3G0</accession>
<evidence type="ECO:0000256" key="3">
    <source>
        <dbReference type="ARBA" id="ARBA00023237"/>
    </source>
</evidence>
<evidence type="ECO:0000256" key="2">
    <source>
        <dbReference type="ARBA" id="ARBA00022692"/>
    </source>
</evidence>
<dbReference type="InterPro" id="IPR013686">
    <property type="entry name" value="Polypept-transport_assoc_ShlB"/>
</dbReference>
<dbReference type="PANTHER" id="PTHR34597:SF3">
    <property type="entry name" value="OUTER MEMBRANE TRANSPORTER CDIB"/>
    <property type="match status" value="1"/>
</dbReference>
<evidence type="ECO:0000256" key="5">
    <source>
        <dbReference type="SAM" id="SignalP"/>
    </source>
</evidence>
<dbReference type="InterPro" id="IPR035251">
    <property type="entry name" value="ShlB_POTRA"/>
</dbReference>
<sequence>MPKTLSRALTLPLACLLLHLASPSAAYASDPASQQLREQRQATEHFERQQRLHRWQRQEQGNQSPVDSSPDQTDGPCFPISGLRLAGNRRLSASELERTLRPLLQPCLGVPGINQLLRAITQGYVQAGYPLARPYLGSAPRAGEPLDILIVEGHVEAIELTEPLPLSLQGAFPALLGQPLHLPDLEQGLDQLNRLRAFEVTAELLPGQAPGSTRVAITPRQVRSRWHLEGRFDNRGSELTGRNRLNLGLGIDSPLGLNDDLRLSQLATVLGAPGQSRGLSLYYNIPYGPWSFTLNASQLSYSAPLPNGLQAEGGSRFQGLAAERLLWRNQHGMLSAGVRLDRKQLENQLKGQQLKLQSTTLTTLHAGLNLLWLEHGLWSASLGISQGLDALGADHAIRARRAPQPDFRKYRASLLYLAQAPPAHPWRWQSELNLQYSPDFLPAVEQLALNDDSAVRGVRQLTITGATGAVWRNTLSYPISFFSSPTVQLRPFLGVDLGWARFDQGSPSQRLAGSAIGLELSLPGNRIRLDYQRALYASDLRRRALEPGYWGLEWSLDL</sequence>
<feature type="signal peptide" evidence="5">
    <location>
        <begin position="1"/>
        <end position="28"/>
    </location>
</feature>
<dbReference type="PANTHER" id="PTHR34597">
    <property type="entry name" value="SLR1661 PROTEIN"/>
    <property type="match status" value="1"/>
</dbReference>
<feature type="compositionally biased region" description="Polar residues" evidence="4">
    <location>
        <begin position="58"/>
        <end position="72"/>
    </location>
</feature>
<feature type="domain" description="Polypeptide-transport-associated ShlB-type" evidence="7">
    <location>
        <begin position="78"/>
        <end position="153"/>
    </location>
</feature>
<evidence type="ECO:0000256" key="1">
    <source>
        <dbReference type="ARBA" id="ARBA00022452"/>
    </source>
</evidence>
<dbReference type="EMBL" id="CP077076">
    <property type="protein sequence ID" value="QXH50477.1"/>
    <property type="molecule type" value="Genomic_DNA"/>
</dbReference>
<feature type="domain" description="ShlB POTRA" evidence="8">
    <location>
        <begin position="155"/>
        <end position="206"/>
    </location>
</feature>
<protein>
    <submittedName>
        <fullName evidence="9">ShlB/FhaC/HecB family hemolysin secretion/activation protein</fullName>
    </submittedName>
</protein>
<dbReference type="Pfam" id="PF03865">
    <property type="entry name" value="ShlB"/>
    <property type="match status" value="1"/>
</dbReference>